<name>A0A1I7WUV7_HETBA</name>
<feature type="transmembrane region" description="Helical" evidence="5">
    <location>
        <begin position="111"/>
        <end position="129"/>
    </location>
</feature>
<dbReference type="PANTHER" id="PTHR11662">
    <property type="entry name" value="SOLUTE CARRIER FAMILY 17"/>
    <property type="match status" value="1"/>
</dbReference>
<feature type="transmembrane region" description="Helical" evidence="5">
    <location>
        <begin position="196"/>
        <end position="216"/>
    </location>
</feature>
<evidence type="ECO:0000256" key="4">
    <source>
        <dbReference type="ARBA" id="ARBA00023136"/>
    </source>
</evidence>
<dbReference type="InterPro" id="IPR036259">
    <property type="entry name" value="MFS_trans_sf"/>
</dbReference>
<evidence type="ECO:0000256" key="3">
    <source>
        <dbReference type="ARBA" id="ARBA00022989"/>
    </source>
</evidence>
<keyword evidence="3 5" id="KW-1133">Transmembrane helix</keyword>
<protein>
    <submittedName>
        <fullName evidence="7">MFS domain-containing protein</fullName>
    </submittedName>
</protein>
<accession>A0A1I7WUV7</accession>
<evidence type="ECO:0000256" key="5">
    <source>
        <dbReference type="SAM" id="Phobius"/>
    </source>
</evidence>
<dbReference type="PANTHER" id="PTHR11662:SF279">
    <property type="entry name" value="VOLTAGE-GATED PURINE NUCLEOTIDE UNIPORTER SLC17A9"/>
    <property type="match status" value="1"/>
</dbReference>
<feature type="transmembrane region" description="Helical" evidence="5">
    <location>
        <begin position="255"/>
        <end position="275"/>
    </location>
</feature>
<evidence type="ECO:0000313" key="6">
    <source>
        <dbReference type="Proteomes" id="UP000095283"/>
    </source>
</evidence>
<dbReference type="WBParaSite" id="Hba_08923">
    <property type="protein sequence ID" value="Hba_08923"/>
    <property type="gene ID" value="Hba_08923"/>
</dbReference>
<dbReference type="GO" id="GO:0016020">
    <property type="term" value="C:membrane"/>
    <property type="evidence" value="ECO:0007669"/>
    <property type="project" value="UniProtKB-SubCell"/>
</dbReference>
<evidence type="ECO:0000256" key="1">
    <source>
        <dbReference type="ARBA" id="ARBA00004141"/>
    </source>
</evidence>
<dbReference type="Pfam" id="PF07690">
    <property type="entry name" value="MFS_1"/>
    <property type="match status" value="1"/>
</dbReference>
<feature type="transmembrane region" description="Helical" evidence="5">
    <location>
        <begin position="49"/>
        <end position="71"/>
    </location>
</feature>
<feature type="transmembrane region" description="Helical" evidence="5">
    <location>
        <begin position="281"/>
        <end position="303"/>
    </location>
</feature>
<evidence type="ECO:0000313" key="7">
    <source>
        <dbReference type="WBParaSite" id="Hba_08923"/>
    </source>
</evidence>
<keyword evidence="4 5" id="KW-0472">Membrane</keyword>
<keyword evidence="6" id="KW-1185">Reference proteome</keyword>
<dbReference type="InterPro" id="IPR050382">
    <property type="entry name" value="MFS_Na/Anion_cotransporter"/>
</dbReference>
<feature type="transmembrane region" description="Helical" evidence="5">
    <location>
        <begin position="83"/>
        <end position="105"/>
    </location>
</feature>
<evidence type="ECO:0000256" key="2">
    <source>
        <dbReference type="ARBA" id="ARBA00022692"/>
    </source>
</evidence>
<dbReference type="GO" id="GO:0022857">
    <property type="term" value="F:transmembrane transporter activity"/>
    <property type="evidence" value="ECO:0007669"/>
    <property type="project" value="InterPro"/>
</dbReference>
<reference evidence="7" key="1">
    <citation type="submission" date="2016-11" db="UniProtKB">
        <authorList>
            <consortium name="WormBaseParasite"/>
        </authorList>
    </citation>
    <scope>IDENTIFICATION</scope>
</reference>
<dbReference type="AlphaFoldDB" id="A0A1I7WUV7"/>
<dbReference type="InterPro" id="IPR011701">
    <property type="entry name" value="MFS"/>
</dbReference>
<keyword evidence="2 5" id="KW-0812">Transmembrane</keyword>
<dbReference type="Gene3D" id="1.20.1250.20">
    <property type="entry name" value="MFS general substrate transporter like domains"/>
    <property type="match status" value="1"/>
</dbReference>
<dbReference type="SUPFAM" id="SSF103473">
    <property type="entry name" value="MFS general substrate transporter"/>
    <property type="match status" value="1"/>
</dbReference>
<organism evidence="6 7">
    <name type="scientific">Heterorhabditis bacteriophora</name>
    <name type="common">Entomopathogenic nematode worm</name>
    <dbReference type="NCBI Taxonomy" id="37862"/>
    <lineage>
        <taxon>Eukaryota</taxon>
        <taxon>Metazoa</taxon>
        <taxon>Ecdysozoa</taxon>
        <taxon>Nematoda</taxon>
        <taxon>Chromadorea</taxon>
        <taxon>Rhabditida</taxon>
        <taxon>Rhabditina</taxon>
        <taxon>Rhabditomorpha</taxon>
        <taxon>Strongyloidea</taxon>
        <taxon>Heterorhabditidae</taxon>
        <taxon>Heterorhabditis</taxon>
    </lineage>
</organism>
<dbReference type="GO" id="GO:0015867">
    <property type="term" value="P:ATP transport"/>
    <property type="evidence" value="ECO:0007669"/>
    <property type="project" value="TreeGrafter"/>
</dbReference>
<comment type="subcellular location">
    <subcellularLocation>
        <location evidence="1">Membrane</location>
        <topology evidence="1">Multi-pass membrane protein</topology>
    </subcellularLocation>
</comment>
<dbReference type="Proteomes" id="UP000095283">
    <property type="component" value="Unplaced"/>
</dbReference>
<proteinExistence type="predicted"/>
<sequence>MWTFLTFFTPQLFDFAYWSRLPLIFLLCVRVSTGIGQGDAIPLLTKIKYLLRCFMYIFVIAFHIPSIASMVSCHLTAADKGRAFGIILAGSHFGTVIAGSIGSLLLDWLGWRILFYFVGVLSLIWYWWLRVVLSQSAHYFPNVGSVDGERTLKTINKTHKVRDRTNRLQLKSCLSKPGLPATSSKVNWRILFRHPAFWLVYLLNTTFFAHYLYLGLPQLHNILVEMHTLQCSTGYLVIFMKLFQEQSYSQTYGGIFNACGAITGFIGVYIAGHILEATNNNWSYVFGVAGIQCIFGATMYGSLGRYIFIYKLIKFLTHPSASF</sequence>